<dbReference type="GO" id="GO:0008270">
    <property type="term" value="F:zinc ion binding"/>
    <property type="evidence" value="ECO:0007669"/>
    <property type="project" value="UniProtKB-KW"/>
</dbReference>
<comment type="caution">
    <text evidence="10">The sequence shown here is derived from an EMBL/GenBank/DDBJ whole genome shotgun (WGS) entry which is preliminary data.</text>
</comment>
<dbReference type="PROSITE" id="PS50097">
    <property type="entry name" value="BTB"/>
    <property type="match status" value="1"/>
</dbReference>
<keyword evidence="2" id="KW-0479">Metal-binding</keyword>
<dbReference type="SUPFAM" id="SSF54695">
    <property type="entry name" value="POZ domain"/>
    <property type="match status" value="1"/>
</dbReference>
<dbReference type="Gene3D" id="3.30.710.10">
    <property type="entry name" value="Potassium Channel Kv1.1, Chain A"/>
    <property type="match status" value="1"/>
</dbReference>
<evidence type="ECO:0000259" key="9">
    <source>
        <dbReference type="PROSITE" id="PS50157"/>
    </source>
</evidence>
<dbReference type="GO" id="GO:0000981">
    <property type="term" value="F:DNA-binding transcription factor activity, RNA polymerase II-specific"/>
    <property type="evidence" value="ECO:0007669"/>
    <property type="project" value="TreeGrafter"/>
</dbReference>
<evidence type="ECO:0000256" key="7">
    <source>
        <dbReference type="PROSITE-ProRule" id="PRU00042"/>
    </source>
</evidence>
<protein>
    <submittedName>
        <fullName evidence="10">Uncharacterized protein</fullName>
    </submittedName>
</protein>
<dbReference type="CDD" id="cd18186">
    <property type="entry name" value="BTB_POZ_ZBTB_KLHL-like"/>
    <property type="match status" value="1"/>
</dbReference>
<dbReference type="PROSITE" id="PS50157">
    <property type="entry name" value="ZINC_FINGER_C2H2_2"/>
    <property type="match status" value="6"/>
</dbReference>
<evidence type="ECO:0000313" key="10">
    <source>
        <dbReference type="EMBL" id="CAH1798147.1"/>
    </source>
</evidence>
<evidence type="ECO:0000256" key="5">
    <source>
        <dbReference type="ARBA" id="ARBA00022833"/>
    </source>
</evidence>
<dbReference type="PROSITE" id="PS00028">
    <property type="entry name" value="ZINC_FINGER_C2H2_1"/>
    <property type="match status" value="5"/>
</dbReference>
<dbReference type="Gene3D" id="3.30.160.60">
    <property type="entry name" value="Classic Zinc Finger"/>
    <property type="match status" value="5"/>
</dbReference>
<keyword evidence="5" id="KW-0862">Zinc</keyword>
<proteinExistence type="predicted"/>
<comment type="subcellular location">
    <subcellularLocation>
        <location evidence="1">Nucleus</location>
    </subcellularLocation>
</comment>
<evidence type="ECO:0000256" key="1">
    <source>
        <dbReference type="ARBA" id="ARBA00004123"/>
    </source>
</evidence>
<gene>
    <name evidence="10" type="ORF">OFUS_LOCUS22322</name>
</gene>
<organism evidence="10 11">
    <name type="scientific">Owenia fusiformis</name>
    <name type="common">Polychaete worm</name>
    <dbReference type="NCBI Taxonomy" id="6347"/>
    <lineage>
        <taxon>Eukaryota</taxon>
        <taxon>Metazoa</taxon>
        <taxon>Spiralia</taxon>
        <taxon>Lophotrochozoa</taxon>
        <taxon>Annelida</taxon>
        <taxon>Polychaeta</taxon>
        <taxon>Sedentaria</taxon>
        <taxon>Canalipalpata</taxon>
        <taxon>Sabellida</taxon>
        <taxon>Oweniida</taxon>
        <taxon>Oweniidae</taxon>
        <taxon>Owenia</taxon>
    </lineage>
</organism>
<feature type="domain" description="C2H2-type" evidence="9">
    <location>
        <begin position="774"/>
        <end position="804"/>
    </location>
</feature>
<dbReference type="InterPro" id="IPR011333">
    <property type="entry name" value="SKP1/BTB/POZ_sf"/>
</dbReference>
<dbReference type="Pfam" id="PF00096">
    <property type="entry name" value="zf-C2H2"/>
    <property type="match status" value="3"/>
</dbReference>
<evidence type="ECO:0000259" key="8">
    <source>
        <dbReference type="PROSITE" id="PS50097"/>
    </source>
</evidence>
<name>A0A8S4PWC7_OWEFU</name>
<dbReference type="Proteomes" id="UP000749559">
    <property type="component" value="Unassembled WGS sequence"/>
</dbReference>
<keyword evidence="11" id="KW-1185">Reference proteome</keyword>
<evidence type="ECO:0000256" key="3">
    <source>
        <dbReference type="ARBA" id="ARBA00022737"/>
    </source>
</evidence>
<reference evidence="10" key="1">
    <citation type="submission" date="2022-03" db="EMBL/GenBank/DDBJ databases">
        <authorList>
            <person name="Martin C."/>
        </authorList>
    </citation>
    <scope>NUCLEOTIDE SEQUENCE</scope>
</reference>
<feature type="domain" description="C2H2-type" evidence="9">
    <location>
        <begin position="716"/>
        <end position="744"/>
    </location>
</feature>
<dbReference type="SMART" id="SM00225">
    <property type="entry name" value="BTB"/>
    <property type="match status" value="1"/>
</dbReference>
<dbReference type="PANTHER" id="PTHR24394">
    <property type="entry name" value="ZINC FINGER PROTEIN"/>
    <property type="match status" value="1"/>
</dbReference>
<sequence>MTDNKSVLNSPLEWPDMLQQVFQLLKLGKLCDVTLCFPDESSDNAYCTIHAHKLILASTSQYFKELLLENGLNDTVYLADVPSAIMAKLIGLMYGQTISMTPDDVTPLYQAAKLLKVYPVCEALKALGTKEQGQIADDNNDESIEDVIQTKKDSHTDTHSSFDDALHSCQFDQTEDMHIDTTTTLFAADKITPTAPFTRTQTLSHQNDNHNSTYHTKKVSNTLTSSASVNKTLVNDTLVCTSTLVHPTHIDTKRMTSTHIDTKRMTSTHIDTKRMTPSQEIQLVNWNSDVLNNALNNSMNYSMNSKSDVKFTIKEQLASVNGSLGRSNDQTSACLPLQTSSEEQSEYVSLENKTSNQQTDFINPLLRRSKRLIEIGRNDAIDDLDLDNNIDSLANHSLRRNKRQKFRNGTENYDDGDELKDECHDDKTTGHDEVIVNRYSSLTFICNKCAWHGQLKMDYLCHSALEHSLGDKFTSDQTCKYCEKFFEFKVLYKQHVDKDHRKKHWVCHGDNCDTITTSRFMYDKHILKDHKTKAKCPVCFQTFTTLKDMRKHLRISHQKNGKLKCPKCPKTFSKVPGLQGHMTKEHNILENERKVCDYHNCKFSTLDPQVFKCHKEKHETIVSHHCEQCSKTFTSVRNLKRHILYWHKRNTGQCKTCGKHIHGPANQIAVHEKSCGPQGAKDFACDQCKFQTATLSSLNNHIFTKHGVTPEKTEVLICSICGYQTIRNSILNQHMLRKHGGERKYSCQLCNKSYLQKGELERHISYSHAEKKPFMCSICAYTAKTQQYLKQHIRLQHSHPGVKPYKCAYCPHASALKSNCRKHIQREHIGFQVQIDQLFHIEENTTV</sequence>
<dbReference type="SUPFAM" id="SSF57667">
    <property type="entry name" value="beta-beta-alpha zinc fingers"/>
    <property type="match status" value="5"/>
</dbReference>
<dbReference type="EMBL" id="CAIIXF020000011">
    <property type="protein sequence ID" value="CAH1798147.1"/>
    <property type="molecule type" value="Genomic_DNA"/>
</dbReference>
<accession>A0A8S4PWC7</accession>
<dbReference type="Pfam" id="PF00651">
    <property type="entry name" value="BTB"/>
    <property type="match status" value="1"/>
</dbReference>
<keyword evidence="3" id="KW-0677">Repeat</keyword>
<dbReference type="OrthoDB" id="6282027at2759"/>
<keyword evidence="6" id="KW-0539">Nucleus</keyword>
<dbReference type="PANTHER" id="PTHR24394:SF29">
    <property type="entry name" value="MYONEURIN"/>
    <property type="match status" value="1"/>
</dbReference>
<evidence type="ECO:0000313" key="11">
    <source>
        <dbReference type="Proteomes" id="UP000749559"/>
    </source>
</evidence>
<dbReference type="SMART" id="SM00355">
    <property type="entry name" value="ZnF_C2H2"/>
    <property type="match status" value="12"/>
</dbReference>
<feature type="domain" description="BTB" evidence="8">
    <location>
        <begin position="31"/>
        <end position="102"/>
    </location>
</feature>
<evidence type="ECO:0000256" key="6">
    <source>
        <dbReference type="ARBA" id="ARBA00023242"/>
    </source>
</evidence>
<feature type="domain" description="C2H2-type" evidence="9">
    <location>
        <begin position="534"/>
        <end position="562"/>
    </location>
</feature>
<dbReference type="GO" id="GO:0005634">
    <property type="term" value="C:nucleus"/>
    <property type="evidence" value="ECO:0007669"/>
    <property type="project" value="UniProtKB-SubCell"/>
</dbReference>
<dbReference type="InterPro" id="IPR036236">
    <property type="entry name" value="Znf_C2H2_sf"/>
</dbReference>
<dbReference type="InterPro" id="IPR013087">
    <property type="entry name" value="Znf_C2H2_type"/>
</dbReference>
<feature type="domain" description="C2H2-type" evidence="9">
    <location>
        <begin position="624"/>
        <end position="652"/>
    </location>
</feature>
<keyword evidence="4 7" id="KW-0863">Zinc-finger</keyword>
<feature type="domain" description="C2H2-type" evidence="9">
    <location>
        <begin position="563"/>
        <end position="586"/>
    </location>
</feature>
<evidence type="ECO:0000256" key="2">
    <source>
        <dbReference type="ARBA" id="ARBA00022723"/>
    </source>
</evidence>
<dbReference type="InterPro" id="IPR000210">
    <property type="entry name" value="BTB/POZ_dom"/>
</dbReference>
<dbReference type="AlphaFoldDB" id="A0A8S4PWC7"/>
<feature type="domain" description="C2H2-type" evidence="9">
    <location>
        <begin position="745"/>
        <end position="773"/>
    </location>
</feature>
<evidence type="ECO:0000256" key="4">
    <source>
        <dbReference type="ARBA" id="ARBA00022771"/>
    </source>
</evidence>